<dbReference type="PANTHER" id="PTHR16154">
    <property type="entry name" value="NEURABIN"/>
    <property type="match status" value="1"/>
</dbReference>
<evidence type="ECO:0000256" key="2">
    <source>
        <dbReference type="ARBA" id="ARBA00023054"/>
    </source>
</evidence>
<dbReference type="Pfam" id="PF00595">
    <property type="entry name" value="PDZ"/>
    <property type="match status" value="1"/>
</dbReference>
<dbReference type="PROSITE" id="PS50106">
    <property type="entry name" value="PDZ"/>
    <property type="match status" value="1"/>
</dbReference>
<feature type="region of interest" description="Disordered" evidence="3">
    <location>
        <begin position="234"/>
        <end position="255"/>
    </location>
</feature>
<evidence type="ECO:0000313" key="6">
    <source>
        <dbReference type="RefSeq" id="XP_020846485.1"/>
    </source>
</evidence>
<dbReference type="InterPro" id="IPR036034">
    <property type="entry name" value="PDZ_sf"/>
</dbReference>
<protein>
    <submittedName>
        <fullName evidence="6">Neurabin-1-like</fullName>
    </submittedName>
</protein>
<evidence type="ECO:0000256" key="1">
    <source>
        <dbReference type="ARBA" id="ARBA00022553"/>
    </source>
</evidence>
<dbReference type="GO" id="GO:0007015">
    <property type="term" value="P:actin filament organization"/>
    <property type="evidence" value="ECO:0007669"/>
    <property type="project" value="TreeGrafter"/>
</dbReference>
<keyword evidence="1" id="KW-0597">Phosphoprotein</keyword>
<gene>
    <name evidence="6" type="primary">LOC110211480</name>
</gene>
<dbReference type="GO" id="GO:0019722">
    <property type="term" value="P:calcium-mediated signaling"/>
    <property type="evidence" value="ECO:0007669"/>
    <property type="project" value="TreeGrafter"/>
</dbReference>
<dbReference type="PANTHER" id="PTHR16154:SF28">
    <property type="entry name" value="STERILE ALPHA MOTIF DOMAIN-CONTAINING PROTEIN 14"/>
    <property type="match status" value="1"/>
</dbReference>
<dbReference type="GO" id="GO:0014069">
    <property type="term" value="C:postsynaptic density"/>
    <property type="evidence" value="ECO:0007669"/>
    <property type="project" value="TreeGrafter"/>
</dbReference>
<dbReference type="GO" id="GO:0005737">
    <property type="term" value="C:cytoplasm"/>
    <property type="evidence" value="ECO:0007669"/>
    <property type="project" value="TreeGrafter"/>
</dbReference>
<organism evidence="5 6">
    <name type="scientific">Phascolarctos cinereus</name>
    <name type="common">Koala</name>
    <dbReference type="NCBI Taxonomy" id="38626"/>
    <lineage>
        <taxon>Eukaryota</taxon>
        <taxon>Metazoa</taxon>
        <taxon>Chordata</taxon>
        <taxon>Craniata</taxon>
        <taxon>Vertebrata</taxon>
        <taxon>Euteleostomi</taxon>
        <taxon>Mammalia</taxon>
        <taxon>Metatheria</taxon>
        <taxon>Diprotodontia</taxon>
        <taxon>Phascolarctidae</taxon>
        <taxon>Phascolarctos</taxon>
    </lineage>
</organism>
<dbReference type="InterPro" id="IPR001478">
    <property type="entry name" value="PDZ"/>
</dbReference>
<dbReference type="GO" id="GO:0051015">
    <property type="term" value="F:actin filament binding"/>
    <property type="evidence" value="ECO:0007669"/>
    <property type="project" value="TreeGrafter"/>
</dbReference>
<dbReference type="GO" id="GO:0030425">
    <property type="term" value="C:dendrite"/>
    <property type="evidence" value="ECO:0007669"/>
    <property type="project" value="TreeGrafter"/>
</dbReference>
<dbReference type="Proteomes" id="UP000515140">
    <property type="component" value="Unplaced"/>
</dbReference>
<dbReference type="SUPFAM" id="SSF50156">
    <property type="entry name" value="PDZ domain-like"/>
    <property type="match status" value="1"/>
</dbReference>
<evidence type="ECO:0000256" key="3">
    <source>
        <dbReference type="SAM" id="MobiDB-lite"/>
    </source>
</evidence>
<evidence type="ECO:0000313" key="5">
    <source>
        <dbReference type="Proteomes" id="UP000515140"/>
    </source>
</evidence>
<dbReference type="RefSeq" id="XP_020846485.1">
    <property type="nucleotide sequence ID" value="XM_020990826.1"/>
</dbReference>
<name>A0A6P5KLL2_PHACI</name>
<dbReference type="AlphaFoldDB" id="A0A6P5KLL2"/>
<dbReference type="Gene3D" id="2.30.42.10">
    <property type="match status" value="1"/>
</dbReference>
<keyword evidence="2" id="KW-0175">Coiled coil</keyword>
<dbReference type="GO" id="GO:0015629">
    <property type="term" value="C:actin cytoskeleton"/>
    <property type="evidence" value="ECO:0007669"/>
    <property type="project" value="TreeGrafter"/>
</dbReference>
<keyword evidence="5" id="KW-1185">Reference proteome</keyword>
<dbReference type="InterPro" id="IPR043446">
    <property type="entry name" value="Neurabin-like"/>
</dbReference>
<sequence>MNSKVWDCPVQQDLIRRRQRMQRANKLDLFSFQIEKDERGLGILIRLFYDPADKDEREPLVFIMEIVKGGAAHKSGKFQVFDQIINVNGINLVGLTKEQIDSAFKRMGHIVWIQIGRESPGNMKRLIKHLMKEEERKRGLLNSAQNQERGKTTRTTENETLNNEISTLASLWRTREIEFEKRELVIKSALRRKVQKDAEFLKTAYATITEAEAKLSAYEKKNISQMDIEPKLEEKEHPPMSISEGKIETRESSKLGAKNKRTSLLVKAARRFARWFR</sequence>
<accession>A0A6P5KLL2</accession>
<dbReference type="GO" id="GO:0031175">
    <property type="term" value="P:neuron projection development"/>
    <property type="evidence" value="ECO:0007669"/>
    <property type="project" value="TreeGrafter"/>
</dbReference>
<evidence type="ECO:0000259" key="4">
    <source>
        <dbReference type="PROSITE" id="PS50106"/>
    </source>
</evidence>
<dbReference type="KEGG" id="pcw:110211480"/>
<dbReference type="GeneID" id="110211480"/>
<reference evidence="6" key="1">
    <citation type="submission" date="2025-08" db="UniProtKB">
        <authorList>
            <consortium name="RefSeq"/>
        </authorList>
    </citation>
    <scope>IDENTIFICATION</scope>
    <source>
        <tissue evidence="6">Spleen</tissue>
    </source>
</reference>
<dbReference type="InParanoid" id="A0A6P5KLL2"/>
<dbReference type="SMART" id="SM00228">
    <property type="entry name" value="PDZ"/>
    <property type="match status" value="1"/>
</dbReference>
<proteinExistence type="predicted"/>
<feature type="domain" description="PDZ" evidence="4">
    <location>
        <begin position="31"/>
        <end position="119"/>
    </location>
</feature>